<dbReference type="PANTHER" id="PTHR42756:SF1">
    <property type="entry name" value="TRANSCRIPTIONAL REPRESSOR OF EMRAB OPERON"/>
    <property type="match status" value="1"/>
</dbReference>
<keyword evidence="6" id="KW-1185">Reference proteome</keyword>
<protein>
    <submittedName>
        <fullName evidence="5">MarR family transcriptional regulator</fullName>
    </submittedName>
</protein>
<dbReference type="EMBL" id="BCMJ01000003">
    <property type="protein sequence ID" value="GAX07645.1"/>
    <property type="molecule type" value="Genomic_DNA"/>
</dbReference>
<keyword evidence="3" id="KW-0804">Transcription</keyword>
<dbReference type="AlphaFoldDB" id="A0A1Z5J0S4"/>
<dbReference type="GO" id="GO:0003700">
    <property type="term" value="F:DNA-binding transcription factor activity"/>
    <property type="evidence" value="ECO:0007669"/>
    <property type="project" value="InterPro"/>
</dbReference>
<dbReference type="GO" id="GO:0003677">
    <property type="term" value="F:DNA binding"/>
    <property type="evidence" value="ECO:0007669"/>
    <property type="project" value="UniProtKB-KW"/>
</dbReference>
<name>A0A1Z5J0S4_9LACO</name>
<reference evidence="5 6" key="1">
    <citation type="submission" date="2015-11" db="EMBL/GenBank/DDBJ databases">
        <title>Draft genome sequences of new species of the genus Lactobacillus isolated from orchardgrass silage.</title>
        <authorList>
            <person name="Tohno M."/>
            <person name="Tanizawa Y."/>
            <person name="Arita M."/>
        </authorList>
    </citation>
    <scope>NUCLEOTIDE SEQUENCE [LARGE SCALE GENOMIC DNA]</scope>
    <source>
        <strain evidence="5 6">IWT5</strain>
    </source>
</reference>
<dbReference type="InterPro" id="IPR000835">
    <property type="entry name" value="HTH_MarR-typ"/>
</dbReference>
<accession>A0A1Z5J0S4</accession>
<dbReference type="InterPro" id="IPR036390">
    <property type="entry name" value="WH_DNA-bd_sf"/>
</dbReference>
<dbReference type="InterPro" id="IPR036388">
    <property type="entry name" value="WH-like_DNA-bd_sf"/>
</dbReference>
<dbReference type="Proteomes" id="UP000223370">
    <property type="component" value="Unassembled WGS sequence"/>
</dbReference>
<evidence type="ECO:0000256" key="3">
    <source>
        <dbReference type="ARBA" id="ARBA00023163"/>
    </source>
</evidence>
<evidence type="ECO:0000256" key="2">
    <source>
        <dbReference type="ARBA" id="ARBA00023125"/>
    </source>
</evidence>
<dbReference type="SMART" id="SM00347">
    <property type="entry name" value="HTH_MARR"/>
    <property type="match status" value="1"/>
</dbReference>
<comment type="caution">
    <text evidence="5">The sequence shown here is derived from an EMBL/GenBank/DDBJ whole genome shotgun (WGS) entry which is preliminary data.</text>
</comment>
<feature type="domain" description="HTH marR-type" evidence="4">
    <location>
        <begin position="6"/>
        <end position="138"/>
    </location>
</feature>
<dbReference type="SUPFAM" id="SSF46785">
    <property type="entry name" value="Winged helix' DNA-binding domain"/>
    <property type="match status" value="1"/>
</dbReference>
<dbReference type="PROSITE" id="PS50995">
    <property type="entry name" value="HTH_MARR_2"/>
    <property type="match status" value="1"/>
</dbReference>
<dbReference type="OrthoDB" id="9807800at2"/>
<keyword evidence="2" id="KW-0238">DNA-binding</keyword>
<dbReference type="InterPro" id="IPR023187">
    <property type="entry name" value="Tscrpt_reg_MarR-type_CS"/>
</dbReference>
<evidence type="ECO:0000256" key="1">
    <source>
        <dbReference type="ARBA" id="ARBA00023015"/>
    </source>
</evidence>
<dbReference type="PROSITE" id="PS01117">
    <property type="entry name" value="HTH_MARR_1"/>
    <property type="match status" value="1"/>
</dbReference>
<dbReference type="Pfam" id="PF12802">
    <property type="entry name" value="MarR_2"/>
    <property type="match status" value="1"/>
</dbReference>
<gene>
    <name evidence="5" type="primary">marR_6</name>
    <name evidence="5" type="ORF">IWT5_00795</name>
</gene>
<evidence type="ECO:0000313" key="5">
    <source>
        <dbReference type="EMBL" id="GAX07645.1"/>
    </source>
</evidence>
<dbReference type="PRINTS" id="PR00598">
    <property type="entry name" value="HTHMARR"/>
</dbReference>
<dbReference type="PANTHER" id="PTHR42756">
    <property type="entry name" value="TRANSCRIPTIONAL REGULATOR, MARR"/>
    <property type="match status" value="1"/>
</dbReference>
<evidence type="ECO:0000313" key="6">
    <source>
        <dbReference type="Proteomes" id="UP000223370"/>
    </source>
</evidence>
<organism evidence="5 6">
    <name type="scientific">Secundilactobacillus silagincola</name>
    <dbReference type="NCBI Taxonomy" id="1714681"/>
    <lineage>
        <taxon>Bacteria</taxon>
        <taxon>Bacillati</taxon>
        <taxon>Bacillota</taxon>
        <taxon>Bacilli</taxon>
        <taxon>Lactobacillales</taxon>
        <taxon>Lactobacillaceae</taxon>
        <taxon>Secundilactobacillus</taxon>
    </lineage>
</organism>
<keyword evidence="1" id="KW-0805">Transcription regulation</keyword>
<dbReference type="Gene3D" id="1.10.10.10">
    <property type="entry name" value="Winged helix-like DNA-binding domain superfamily/Winged helix DNA-binding domain"/>
    <property type="match status" value="1"/>
</dbReference>
<dbReference type="RefSeq" id="WP_098824023.1">
    <property type="nucleotide sequence ID" value="NZ_BCMJ01000003.1"/>
</dbReference>
<proteinExistence type="predicted"/>
<evidence type="ECO:0000259" key="4">
    <source>
        <dbReference type="PROSITE" id="PS50995"/>
    </source>
</evidence>
<sequence>MQDSVNYPATTALWRMTSGYRSLVTKQLRQVGIYPGQENVLVELLNYGELSQNDLVKRLVVNHSTIAKTVSRLLSSGLVSTVKSAADGRITLVSLTDQGQITAQQVKQILDHAESTLLRGLSQNDQEAFVSMANQISSNLSTEANGK</sequence>